<dbReference type="Proteomes" id="UP000663671">
    <property type="component" value="Chromosome 1"/>
</dbReference>
<evidence type="ECO:0000313" key="2">
    <source>
        <dbReference type="Proteomes" id="UP000663671"/>
    </source>
</evidence>
<dbReference type="AlphaFoldDB" id="A0A8A1MC75"/>
<dbReference type="VEuPathDB" id="FungiDB:I7I51_00597"/>
<organism evidence="1 2">
    <name type="scientific">Ajellomyces capsulatus</name>
    <name type="common">Darling's disease fungus</name>
    <name type="synonym">Histoplasma capsulatum</name>
    <dbReference type="NCBI Taxonomy" id="5037"/>
    <lineage>
        <taxon>Eukaryota</taxon>
        <taxon>Fungi</taxon>
        <taxon>Dikarya</taxon>
        <taxon>Ascomycota</taxon>
        <taxon>Pezizomycotina</taxon>
        <taxon>Eurotiomycetes</taxon>
        <taxon>Eurotiomycetidae</taxon>
        <taxon>Onygenales</taxon>
        <taxon>Ajellomycetaceae</taxon>
        <taxon>Histoplasma</taxon>
    </lineage>
</organism>
<name>A0A8A1MC75_AJECA</name>
<sequence length="139" mass="15931">MSFRVVLENSNLGRHRLCIFHLPPRIRAELVELMPAELATTRLAIQMISFSYKGMKVVTIPGEKPAGFGSLTWLFSLWKLALFRLNSHSRMTNATKLTEIGAVFIRKRMLEHMIEAVLQLLPHDATKCVIHPRKCSNYK</sequence>
<proteinExistence type="predicted"/>
<protein>
    <submittedName>
        <fullName evidence="1">Uncharacterized protein</fullName>
    </submittedName>
</protein>
<gene>
    <name evidence="1" type="ORF">I7I51_00597</name>
</gene>
<dbReference type="EMBL" id="CP069114">
    <property type="protein sequence ID" value="QSS63539.1"/>
    <property type="molecule type" value="Genomic_DNA"/>
</dbReference>
<evidence type="ECO:0000313" key="1">
    <source>
        <dbReference type="EMBL" id="QSS63539.1"/>
    </source>
</evidence>
<reference evidence="1" key="1">
    <citation type="submission" date="2021-01" db="EMBL/GenBank/DDBJ databases">
        <title>Chromosome-level genome assembly of a human fungal pathogen reveals clustering of transcriptionally co-regulated genes.</title>
        <authorList>
            <person name="Voorhies M."/>
            <person name="Cohen S."/>
            <person name="Shea T.P."/>
            <person name="Petrus S."/>
            <person name="Munoz J.F."/>
            <person name="Poplawski S."/>
            <person name="Goldman W.E."/>
            <person name="Michael T."/>
            <person name="Cuomo C.A."/>
            <person name="Sil A."/>
            <person name="Beyhan S."/>
        </authorList>
    </citation>
    <scope>NUCLEOTIDE SEQUENCE</scope>
    <source>
        <strain evidence="1">WU24</strain>
    </source>
</reference>
<accession>A0A8A1MC75</accession>